<feature type="compositionally biased region" description="Low complexity" evidence="1">
    <location>
        <begin position="1037"/>
        <end position="1051"/>
    </location>
</feature>
<evidence type="ECO:0000313" key="3">
    <source>
        <dbReference type="Proteomes" id="UP000192257"/>
    </source>
</evidence>
<protein>
    <submittedName>
        <fullName evidence="2">Uncharacterized protein</fullName>
    </submittedName>
</protein>
<feature type="region of interest" description="Disordered" evidence="1">
    <location>
        <begin position="1156"/>
        <end position="1176"/>
    </location>
</feature>
<sequence>MKVETQKFERGKRQPEEEKGEQQNQSHHSVNCGLSASNTALGSNVNHQQEKMIKNGSATGGRSSSNISSPGRSSISTTSGGTDAVDAMRAIPDLVGPFKTLVTNSLDEILQQRPADPLRVLAENLRKGSKTHEIEKHSCVVGASSNHYSPIVCTLTKACTQKNGAEMMQVPGIPLLLLVTPTSFELDAALRNLDALTAAKSKVIIFVEPPNPPTDLFYLKGVPYFANVTEQLLQRRRSGTLDETLNASVGSAAKITALLEETLQTHITTLQDELLAVATPPSRFQILYLPEIQNNVLEVFDVIDTAFGIKKKHWDESPPPGVPSVLLLSFNSMMSNMTFSRLISAMLPLHEQLQRVKIAKTLEHNKAYIQKLNYEYVTKYWREVLQRRDERDKLRGKSSKLGVSHSRTHNQSRSPKRQQQTDDKKNKSESFLARARRRENENTTFLHVTYELQSQAATRIQALYRGYKLRKKISVSHKEGVTSSLSSLPSRTAVEGEKEEKGKEKRKETSLGVPCWVEDLPHSLPFLLRQCMERLSAIHGELFGNYTVSCPPEPRCITVLKPSRKIVKANGVDDNVDSESETWEEERVALPMIRQTEMPPHFNPLRRLMECEYLSGCNTIEYAMAIQQDCTGLSVLQRRAYDCFKSLVLNLLHISYLELYHRGKLPMTVRTFDEYMHRFHTDVFGWFSVPHFLSRIALKNVMKSPNTVSLLCESEMMKIERVLLLCSSSEGQLYKSPYHQNQEQQQELKNGDTSHSSSLLSKNRKRNWVCPGVYAAPDFLSEASWEIALQDIPFNGEERKVAWWSLSPHPAVYVNGQPLVLVPRHEMQEVEGRPQFDKFVLHIENEKKTSPLPPKHAFHIKKTLSSSLSHSNQRKNSWSGVCDGLSTSLTGESDATVTKKETVTYHEEDEIPLSIFGASLRLEDDHLVHEIMQEISQSESDGKFLYYSIMGPSHLSPLPITYTWAQPLILCSEDIKRSDRFISRETSLAPSTSSSLIRSNHRRSNNRGTCSKVVGNARRRSLSVEKGPSFDSITKQSNSRRSSIASTESSSRRQWSANTRVSTLSLVESVDTIAQKVSQNVFKGNHFVHVRPWIAPECGRSWVLVFEKFISKCLVQLREGYSIILAIDSPSQLVLFNAVCLLKHAILKQPEVEKKGPNASITDVSKPNRHPSPPPSLLSNETIKCLSFMDSFYERVRELVKQTDISIPECVYTIHAVMKENAPGELMFLEELPILIRDAELETNPRILRENITTIVQRIELYCWLILFQVFLSSQATTSVFEEKSELNLSSFAAFVDDSSVRAWMDNIDPWQNIPTRSPDPFHLRYTNGLRRWDDRNYIFHGVV</sequence>
<name>A0A1X0P5T0_9TRYP</name>
<feature type="compositionally biased region" description="Polar residues" evidence="1">
    <location>
        <begin position="22"/>
        <end position="40"/>
    </location>
</feature>
<feature type="region of interest" description="Disordered" evidence="1">
    <location>
        <begin position="54"/>
        <end position="82"/>
    </location>
</feature>
<evidence type="ECO:0000313" key="2">
    <source>
        <dbReference type="EMBL" id="ORC92191.1"/>
    </source>
</evidence>
<organism evidence="2 3">
    <name type="scientific">Trypanosoma theileri</name>
    <dbReference type="NCBI Taxonomy" id="67003"/>
    <lineage>
        <taxon>Eukaryota</taxon>
        <taxon>Discoba</taxon>
        <taxon>Euglenozoa</taxon>
        <taxon>Kinetoplastea</taxon>
        <taxon>Metakinetoplastina</taxon>
        <taxon>Trypanosomatida</taxon>
        <taxon>Trypanosomatidae</taxon>
        <taxon>Trypanosoma</taxon>
    </lineage>
</organism>
<feature type="region of interest" description="Disordered" evidence="1">
    <location>
        <begin position="740"/>
        <end position="759"/>
    </location>
</feature>
<dbReference type="Proteomes" id="UP000192257">
    <property type="component" value="Unassembled WGS sequence"/>
</dbReference>
<feature type="region of interest" description="Disordered" evidence="1">
    <location>
        <begin position="392"/>
        <end position="429"/>
    </location>
</feature>
<comment type="caution">
    <text evidence="2">The sequence shown here is derived from an EMBL/GenBank/DDBJ whole genome shotgun (WGS) entry which is preliminary data.</text>
</comment>
<dbReference type="PROSITE" id="PS50096">
    <property type="entry name" value="IQ"/>
    <property type="match status" value="1"/>
</dbReference>
<gene>
    <name evidence="2" type="ORF">TM35_000044050</name>
</gene>
<dbReference type="CDD" id="cd23767">
    <property type="entry name" value="IQCD"/>
    <property type="match status" value="1"/>
</dbReference>
<dbReference type="OrthoDB" id="241982at2759"/>
<feature type="compositionally biased region" description="Basic and acidic residues" evidence="1">
    <location>
        <begin position="494"/>
        <end position="508"/>
    </location>
</feature>
<dbReference type="RefSeq" id="XP_028886257.1">
    <property type="nucleotide sequence ID" value="XM_029022599.1"/>
</dbReference>
<feature type="compositionally biased region" description="Polar residues" evidence="1">
    <location>
        <begin position="481"/>
        <end position="490"/>
    </location>
</feature>
<feature type="compositionally biased region" description="Basic and acidic residues" evidence="1">
    <location>
        <begin position="419"/>
        <end position="428"/>
    </location>
</feature>
<feature type="compositionally biased region" description="Basic residues" evidence="1">
    <location>
        <begin position="406"/>
        <end position="416"/>
    </location>
</feature>
<dbReference type="EMBL" id="NBCO01000004">
    <property type="protein sequence ID" value="ORC92191.1"/>
    <property type="molecule type" value="Genomic_DNA"/>
</dbReference>
<dbReference type="GeneID" id="39982379"/>
<proteinExistence type="predicted"/>
<feature type="region of interest" description="Disordered" evidence="1">
    <location>
        <begin position="1"/>
        <end position="40"/>
    </location>
</feature>
<feature type="region of interest" description="Disordered" evidence="1">
    <location>
        <begin position="478"/>
        <end position="508"/>
    </location>
</feature>
<feature type="compositionally biased region" description="Low complexity" evidence="1">
    <location>
        <begin position="60"/>
        <end position="82"/>
    </location>
</feature>
<accession>A0A1X0P5T0</accession>
<reference evidence="2 3" key="1">
    <citation type="submission" date="2017-03" db="EMBL/GenBank/DDBJ databases">
        <title>An alternative strategy for trypanosome survival in the mammalian bloodstream revealed through genome and transcriptome analysis of the ubiquitous bovine parasite Trypanosoma (Megatrypanum) theileri.</title>
        <authorList>
            <person name="Kelly S."/>
            <person name="Ivens A."/>
            <person name="Mott A."/>
            <person name="O'Neill E."/>
            <person name="Emms D."/>
            <person name="Macleod O."/>
            <person name="Voorheis P."/>
            <person name="Matthews J."/>
            <person name="Matthews K."/>
            <person name="Carrington M."/>
        </authorList>
    </citation>
    <scope>NUCLEOTIDE SEQUENCE [LARGE SCALE GENOMIC DNA]</scope>
    <source>
        <strain evidence="2">Edinburgh</strain>
    </source>
</reference>
<keyword evidence="3" id="KW-1185">Reference proteome</keyword>
<feature type="compositionally biased region" description="Basic and acidic residues" evidence="1">
    <location>
        <begin position="1"/>
        <end position="21"/>
    </location>
</feature>
<feature type="region of interest" description="Disordered" evidence="1">
    <location>
        <begin position="1021"/>
        <end position="1051"/>
    </location>
</feature>
<evidence type="ECO:0000256" key="1">
    <source>
        <dbReference type="SAM" id="MobiDB-lite"/>
    </source>
</evidence>
<dbReference type="Gene3D" id="1.20.5.190">
    <property type="match status" value="1"/>
</dbReference>
<dbReference type="VEuPathDB" id="TriTrypDB:TM35_000044050"/>